<evidence type="ECO:0000313" key="6">
    <source>
        <dbReference type="Proteomes" id="UP000789595"/>
    </source>
</evidence>
<feature type="chain" id="PRO_5035215969" description="protein-ribulosamine 3-kinase" evidence="4">
    <location>
        <begin position="17"/>
        <end position="329"/>
    </location>
</feature>
<evidence type="ECO:0000256" key="3">
    <source>
        <dbReference type="PIRNR" id="PIRNR006221"/>
    </source>
</evidence>
<proteinExistence type="inferred from homology"/>
<dbReference type="InterPro" id="IPR016477">
    <property type="entry name" value="Fructo-/Ketosamine-3-kinase"/>
</dbReference>
<sequence length="329" mass="35872">MHRTLQLLATLGSAAALAPIRHRRSTVVMGGAGDVKKWFADSGRGDAKPSGGSLGGSGWAQTGKWVTNDAQYFVKQTSQSYKSMFAGEAAGLTAMRLASESGGEPALRIPEVFHAADFDDGKGSFIVMEFLTMGRGGDAETFGRAMARMHLATPDDPEAASGKFGFPVDNTIGATPQPNGWDDDWIKFWSEQRMGHQVNLAGDASIDRLWQQLKPRMHEFFDEDEDIQPCILHGDLWSGNIGTAAGAPSVFDPACYYGHHEAEWGMSWCASLGSGFWAGYRELIPEAAKFRMRRPLYEAYHQLNHYNLFGGGYRNAACGCLEQCLGSLD</sequence>
<protein>
    <recommendedName>
        <fullName evidence="1">protein-ribulosamine 3-kinase</fullName>
        <ecNumber evidence="1">2.7.1.172</ecNumber>
    </recommendedName>
</protein>
<dbReference type="PANTHER" id="PTHR12149:SF8">
    <property type="entry name" value="PROTEIN-RIBULOSAMINE 3-KINASE"/>
    <property type="match status" value="1"/>
</dbReference>
<dbReference type="Gene3D" id="3.90.1200.10">
    <property type="match status" value="1"/>
</dbReference>
<accession>A0A8J2S9L4</accession>
<reference evidence="5" key="1">
    <citation type="submission" date="2021-11" db="EMBL/GenBank/DDBJ databases">
        <authorList>
            <consortium name="Genoscope - CEA"/>
            <person name="William W."/>
        </authorList>
    </citation>
    <scope>NUCLEOTIDE SEQUENCE</scope>
</reference>
<keyword evidence="4" id="KW-0732">Signal</keyword>
<dbReference type="PIRSF" id="PIRSF006221">
    <property type="entry name" value="Ketosamine-3-kinase"/>
    <property type="match status" value="1"/>
</dbReference>
<comment type="catalytic activity">
    <reaction evidence="2">
        <text>N(6)-D-ribulosyl-L-lysyl-[protein] + ATP = N(6)-(3-O-phospho-D-ribulosyl)-L-lysyl-[protein] + ADP + H(+)</text>
        <dbReference type="Rhea" id="RHEA:48432"/>
        <dbReference type="Rhea" id="RHEA-COMP:12103"/>
        <dbReference type="Rhea" id="RHEA-COMP:12104"/>
        <dbReference type="ChEBI" id="CHEBI:15378"/>
        <dbReference type="ChEBI" id="CHEBI:30616"/>
        <dbReference type="ChEBI" id="CHEBI:90418"/>
        <dbReference type="ChEBI" id="CHEBI:90420"/>
        <dbReference type="ChEBI" id="CHEBI:456216"/>
        <dbReference type="EC" id="2.7.1.172"/>
    </reaction>
    <physiologicalReaction direction="left-to-right" evidence="2">
        <dbReference type="Rhea" id="RHEA:48433"/>
    </physiologicalReaction>
</comment>
<evidence type="ECO:0000256" key="2">
    <source>
        <dbReference type="ARBA" id="ARBA00048655"/>
    </source>
</evidence>
<dbReference type="Pfam" id="PF03881">
    <property type="entry name" value="Fructosamin_kin"/>
    <property type="match status" value="1"/>
</dbReference>
<dbReference type="OrthoDB" id="5772781at2759"/>
<evidence type="ECO:0000313" key="5">
    <source>
        <dbReference type="EMBL" id="CAH0367573.1"/>
    </source>
</evidence>
<name>A0A8J2S9L4_9STRA</name>
<feature type="signal peptide" evidence="4">
    <location>
        <begin position="1"/>
        <end position="16"/>
    </location>
</feature>
<dbReference type="InterPro" id="IPR011009">
    <property type="entry name" value="Kinase-like_dom_sf"/>
</dbReference>
<keyword evidence="6" id="KW-1185">Reference proteome</keyword>
<dbReference type="AlphaFoldDB" id="A0A8J2S9L4"/>
<comment type="similarity">
    <text evidence="3">Belongs to the fructosamine kinase family.</text>
</comment>
<dbReference type="Proteomes" id="UP000789595">
    <property type="component" value="Unassembled WGS sequence"/>
</dbReference>
<dbReference type="PANTHER" id="PTHR12149">
    <property type="entry name" value="FRUCTOSAMINE 3 KINASE-RELATED PROTEIN"/>
    <property type="match status" value="1"/>
</dbReference>
<keyword evidence="3" id="KW-0808">Transferase</keyword>
<keyword evidence="3" id="KW-0418">Kinase</keyword>
<dbReference type="EMBL" id="CAKKNE010000002">
    <property type="protein sequence ID" value="CAH0367573.1"/>
    <property type="molecule type" value="Genomic_DNA"/>
</dbReference>
<dbReference type="EC" id="2.7.1.172" evidence="1"/>
<dbReference type="Gene3D" id="3.30.200.20">
    <property type="entry name" value="Phosphorylase Kinase, domain 1"/>
    <property type="match status" value="1"/>
</dbReference>
<comment type="caution">
    <text evidence="5">The sequence shown here is derived from an EMBL/GenBank/DDBJ whole genome shotgun (WGS) entry which is preliminary data.</text>
</comment>
<evidence type="ECO:0000256" key="4">
    <source>
        <dbReference type="SAM" id="SignalP"/>
    </source>
</evidence>
<organism evidence="5 6">
    <name type="scientific">Pelagomonas calceolata</name>
    <dbReference type="NCBI Taxonomy" id="35677"/>
    <lineage>
        <taxon>Eukaryota</taxon>
        <taxon>Sar</taxon>
        <taxon>Stramenopiles</taxon>
        <taxon>Ochrophyta</taxon>
        <taxon>Pelagophyceae</taxon>
        <taxon>Pelagomonadales</taxon>
        <taxon>Pelagomonadaceae</taxon>
        <taxon>Pelagomonas</taxon>
    </lineage>
</organism>
<gene>
    <name evidence="5" type="ORF">PECAL_2P06010</name>
</gene>
<dbReference type="GO" id="GO:0016301">
    <property type="term" value="F:kinase activity"/>
    <property type="evidence" value="ECO:0007669"/>
    <property type="project" value="UniProtKB-UniRule"/>
</dbReference>
<dbReference type="GO" id="GO:0102193">
    <property type="term" value="F:protein-ribulosamine 3-kinase activity"/>
    <property type="evidence" value="ECO:0007669"/>
    <property type="project" value="UniProtKB-EC"/>
</dbReference>
<evidence type="ECO:0000256" key="1">
    <source>
        <dbReference type="ARBA" id="ARBA00011961"/>
    </source>
</evidence>
<dbReference type="SUPFAM" id="SSF56112">
    <property type="entry name" value="Protein kinase-like (PK-like)"/>
    <property type="match status" value="1"/>
</dbReference>